<dbReference type="Proteomes" id="UP000807469">
    <property type="component" value="Unassembled WGS sequence"/>
</dbReference>
<accession>A0A9P5YLJ0</accession>
<name>A0A9P5YLJ0_9AGAR</name>
<evidence type="ECO:0000313" key="2">
    <source>
        <dbReference type="Proteomes" id="UP000807469"/>
    </source>
</evidence>
<dbReference type="EMBL" id="MU155587">
    <property type="protein sequence ID" value="KAF9472037.1"/>
    <property type="molecule type" value="Genomic_DNA"/>
</dbReference>
<proteinExistence type="predicted"/>
<reference evidence="1" key="1">
    <citation type="submission" date="2020-11" db="EMBL/GenBank/DDBJ databases">
        <authorList>
            <consortium name="DOE Joint Genome Institute"/>
            <person name="Ahrendt S."/>
            <person name="Riley R."/>
            <person name="Andreopoulos W."/>
            <person name="Labutti K."/>
            <person name="Pangilinan J."/>
            <person name="Ruiz-Duenas F.J."/>
            <person name="Barrasa J.M."/>
            <person name="Sanchez-Garcia M."/>
            <person name="Camarero S."/>
            <person name="Miyauchi S."/>
            <person name="Serrano A."/>
            <person name="Linde D."/>
            <person name="Babiker R."/>
            <person name="Drula E."/>
            <person name="Ayuso-Fernandez I."/>
            <person name="Pacheco R."/>
            <person name="Padilla G."/>
            <person name="Ferreira P."/>
            <person name="Barriuso J."/>
            <person name="Kellner H."/>
            <person name="Castanera R."/>
            <person name="Alfaro M."/>
            <person name="Ramirez L."/>
            <person name="Pisabarro A.G."/>
            <person name="Kuo A."/>
            <person name="Tritt A."/>
            <person name="Lipzen A."/>
            <person name="He G."/>
            <person name="Yan M."/>
            <person name="Ng V."/>
            <person name="Cullen D."/>
            <person name="Martin F."/>
            <person name="Rosso M.-N."/>
            <person name="Henrissat B."/>
            <person name="Hibbett D."/>
            <person name="Martinez A.T."/>
            <person name="Grigoriev I.V."/>
        </authorList>
    </citation>
    <scope>NUCLEOTIDE SEQUENCE</scope>
    <source>
        <strain evidence="1">CIRM-BRFM 674</strain>
    </source>
</reference>
<dbReference type="AlphaFoldDB" id="A0A9P5YLJ0"/>
<evidence type="ECO:0000313" key="1">
    <source>
        <dbReference type="EMBL" id="KAF9472037.1"/>
    </source>
</evidence>
<comment type="caution">
    <text evidence="1">The sequence shown here is derived from an EMBL/GenBank/DDBJ whole genome shotgun (WGS) entry which is preliminary data.</text>
</comment>
<sequence length="170" mass="20373">MFSESDDIDEMTRLIEPEYMLVKDTLSLGEVEKIEAYCRILELVELTNGNRPNDTLYRVRRRKANHEEPNVYEVYTQSSQQLVHMPTKYLTNTEFHNLTNQQESTMIFRSEDFVWAFLEEEYIWVPAMYIGYNFFKSLRSRQAYDVDILTGFLKGTRRTANIIRPHKLYY</sequence>
<protein>
    <submittedName>
        <fullName evidence="1">Uncharacterized protein</fullName>
    </submittedName>
</protein>
<keyword evidence="2" id="KW-1185">Reference proteome</keyword>
<organism evidence="1 2">
    <name type="scientific">Pholiota conissans</name>
    <dbReference type="NCBI Taxonomy" id="109636"/>
    <lineage>
        <taxon>Eukaryota</taxon>
        <taxon>Fungi</taxon>
        <taxon>Dikarya</taxon>
        <taxon>Basidiomycota</taxon>
        <taxon>Agaricomycotina</taxon>
        <taxon>Agaricomycetes</taxon>
        <taxon>Agaricomycetidae</taxon>
        <taxon>Agaricales</taxon>
        <taxon>Agaricineae</taxon>
        <taxon>Strophariaceae</taxon>
        <taxon>Pholiota</taxon>
    </lineage>
</organism>
<gene>
    <name evidence="1" type="ORF">BDN70DRAFT_900863</name>
</gene>